<organism evidence="2 3">
    <name type="scientific">Lodderomyces beijingensis</name>
    <dbReference type="NCBI Taxonomy" id="1775926"/>
    <lineage>
        <taxon>Eukaryota</taxon>
        <taxon>Fungi</taxon>
        <taxon>Dikarya</taxon>
        <taxon>Ascomycota</taxon>
        <taxon>Saccharomycotina</taxon>
        <taxon>Pichiomycetes</taxon>
        <taxon>Debaryomycetaceae</taxon>
        <taxon>Candida/Lodderomyces clade</taxon>
        <taxon>Lodderomyces</taxon>
    </lineage>
</organism>
<dbReference type="EMBL" id="OZ022412">
    <property type="protein sequence ID" value="CAK9441957.1"/>
    <property type="molecule type" value="Genomic_DNA"/>
</dbReference>
<dbReference type="Proteomes" id="UP001497383">
    <property type="component" value="Chromosome 8"/>
</dbReference>
<feature type="region of interest" description="Disordered" evidence="1">
    <location>
        <begin position="1"/>
        <end position="27"/>
    </location>
</feature>
<evidence type="ECO:0000313" key="3">
    <source>
        <dbReference type="Proteomes" id="UP001497383"/>
    </source>
</evidence>
<gene>
    <name evidence="2" type="ORF">LODBEIA_P57820</name>
</gene>
<sequence length="462" mass="53309">MRYDTFESFGSTFTVSTPSPSRTNSASAPLVSPWRHEYVMSREFSKITYIIDESPYQNGQELTDAVRDLVSSIQVLTSLSHEDPEVKERLIFFFRGNRLNSIIDRIILHGLRNVQQLSLVNIPDALASKATLIQQIYTINVHCDYVVKPNLTMDLLELAIDKRDKSLAANLPSTTFRSPWKDIPTAILTHAPIAKETLYLIRSYLEEDRNCGRVIKYTIDDICVVLGNLCENRIVIGEEQIQEFKYDVAEIILTIVRNKLEYVNPEIFVNVKRKYSLLYPSNLLRRGDMAEQNSDYYQYELPSQQQQQQQQQEQREHQERERSLLVASLDSIGRLNPGLSGRDQSVATEEDENAEEEEEEEEEEDEENEVEEEEEENAGDDDDDDENADLDAEGSDEVLGSRFEPRKQTKKWPFKIFKGKKFTMSKDQKKSTIFKANLKTSSKATTSMKRKSRWKLLGLKSF</sequence>
<evidence type="ECO:0000313" key="2">
    <source>
        <dbReference type="EMBL" id="CAK9441957.1"/>
    </source>
</evidence>
<feature type="region of interest" description="Disordered" evidence="1">
    <location>
        <begin position="301"/>
        <end position="321"/>
    </location>
</feature>
<accession>A0ABP0ZTT3</accession>
<dbReference type="RefSeq" id="XP_066832720.1">
    <property type="nucleotide sequence ID" value="XM_066976152.1"/>
</dbReference>
<feature type="compositionally biased region" description="Polar residues" evidence="1">
    <location>
        <begin position="8"/>
        <end position="27"/>
    </location>
</feature>
<feature type="region of interest" description="Disordered" evidence="1">
    <location>
        <begin position="334"/>
        <end position="406"/>
    </location>
</feature>
<dbReference type="InterPro" id="IPR016024">
    <property type="entry name" value="ARM-type_fold"/>
</dbReference>
<protein>
    <submittedName>
        <fullName evidence="2">Uncharacterized protein</fullName>
    </submittedName>
</protein>
<dbReference type="GeneID" id="92210978"/>
<proteinExistence type="predicted"/>
<keyword evidence="3" id="KW-1185">Reference proteome</keyword>
<feature type="compositionally biased region" description="Acidic residues" evidence="1">
    <location>
        <begin position="348"/>
        <end position="396"/>
    </location>
</feature>
<name>A0ABP0ZTT3_9ASCO</name>
<evidence type="ECO:0000256" key="1">
    <source>
        <dbReference type="SAM" id="MobiDB-lite"/>
    </source>
</evidence>
<dbReference type="SUPFAM" id="SSF48371">
    <property type="entry name" value="ARM repeat"/>
    <property type="match status" value="1"/>
</dbReference>
<reference evidence="2 3" key="1">
    <citation type="submission" date="2024-03" db="EMBL/GenBank/DDBJ databases">
        <authorList>
            <person name="Brejova B."/>
        </authorList>
    </citation>
    <scope>NUCLEOTIDE SEQUENCE [LARGE SCALE GENOMIC DNA]</scope>
    <source>
        <strain evidence="2 3">CBS 14171</strain>
    </source>
</reference>